<comment type="caution">
    <text evidence="6">The sequence shown here is derived from an EMBL/GenBank/DDBJ whole genome shotgun (WGS) entry which is preliminary data.</text>
</comment>
<evidence type="ECO:0000256" key="1">
    <source>
        <dbReference type="ARBA" id="ARBA00022614"/>
    </source>
</evidence>
<dbReference type="Proteomes" id="UP001295423">
    <property type="component" value="Unassembled WGS sequence"/>
</dbReference>
<evidence type="ECO:0008006" key="8">
    <source>
        <dbReference type="Google" id="ProtNLM"/>
    </source>
</evidence>
<proteinExistence type="predicted"/>
<dbReference type="InterPro" id="IPR032675">
    <property type="entry name" value="LRR_dom_sf"/>
</dbReference>
<dbReference type="SUPFAM" id="SSF52058">
    <property type="entry name" value="L domain-like"/>
    <property type="match status" value="2"/>
</dbReference>
<dbReference type="PANTHER" id="PTHR48057:SF7">
    <property type="entry name" value="LEUCINE-RICH REPEAT SERINE_THREONINE-PROTEIN KINASE 1"/>
    <property type="match status" value="1"/>
</dbReference>
<dbReference type="Gene3D" id="3.80.10.10">
    <property type="entry name" value="Ribonuclease Inhibitor"/>
    <property type="match status" value="2"/>
</dbReference>
<dbReference type="InterPro" id="IPR001611">
    <property type="entry name" value="Leu-rich_rpt"/>
</dbReference>
<evidence type="ECO:0000313" key="7">
    <source>
        <dbReference type="Proteomes" id="UP001295423"/>
    </source>
</evidence>
<protein>
    <recommendedName>
        <fullName evidence="8">L domain-like protein</fullName>
    </recommendedName>
</protein>
<feature type="region of interest" description="Disordered" evidence="4">
    <location>
        <begin position="64"/>
        <end position="99"/>
    </location>
</feature>
<dbReference type="Pfam" id="PF13855">
    <property type="entry name" value="LRR_8"/>
    <property type="match status" value="1"/>
</dbReference>
<dbReference type="AlphaFoldDB" id="A0AAD2G0Z3"/>
<dbReference type="EMBL" id="CAKOGP040001992">
    <property type="protein sequence ID" value="CAJ1959364.1"/>
    <property type="molecule type" value="Genomic_DNA"/>
</dbReference>
<evidence type="ECO:0000256" key="2">
    <source>
        <dbReference type="ARBA" id="ARBA00022737"/>
    </source>
</evidence>
<gene>
    <name evidence="6" type="ORF">CYCCA115_LOCUS17786</name>
</gene>
<keyword evidence="1" id="KW-0433">Leucine-rich repeat</keyword>
<keyword evidence="7" id="KW-1185">Reference proteome</keyword>
<dbReference type="PANTHER" id="PTHR48057">
    <property type="entry name" value="LEUCINE-RICH REPEAT SERINE/THREONINE-PROTEIN KINASE 1"/>
    <property type="match status" value="1"/>
</dbReference>
<organism evidence="6 7">
    <name type="scientific">Cylindrotheca closterium</name>
    <dbReference type="NCBI Taxonomy" id="2856"/>
    <lineage>
        <taxon>Eukaryota</taxon>
        <taxon>Sar</taxon>
        <taxon>Stramenopiles</taxon>
        <taxon>Ochrophyta</taxon>
        <taxon>Bacillariophyta</taxon>
        <taxon>Bacillariophyceae</taxon>
        <taxon>Bacillariophycidae</taxon>
        <taxon>Bacillariales</taxon>
        <taxon>Bacillariaceae</taxon>
        <taxon>Cylindrotheca</taxon>
    </lineage>
</organism>
<name>A0AAD2G0Z3_9STRA</name>
<keyword evidence="5" id="KW-1133">Transmembrane helix</keyword>
<keyword evidence="3 5" id="KW-0472">Membrane</keyword>
<evidence type="ECO:0000256" key="5">
    <source>
        <dbReference type="SAM" id="Phobius"/>
    </source>
</evidence>
<keyword evidence="2" id="KW-0677">Repeat</keyword>
<feature type="compositionally biased region" description="Acidic residues" evidence="4">
    <location>
        <begin position="82"/>
        <end position="91"/>
    </location>
</feature>
<dbReference type="SMART" id="SM00369">
    <property type="entry name" value="LRR_TYP"/>
    <property type="match status" value="6"/>
</dbReference>
<keyword evidence="5" id="KW-0812">Transmembrane</keyword>
<dbReference type="InterPro" id="IPR052595">
    <property type="entry name" value="LRRC69/RLP"/>
</dbReference>
<dbReference type="InterPro" id="IPR003591">
    <property type="entry name" value="Leu-rich_rpt_typical-subtyp"/>
</dbReference>
<dbReference type="FunFam" id="3.80.10.10:FF:000095">
    <property type="entry name" value="LRR receptor-like serine/threonine-protein kinase GSO1"/>
    <property type="match status" value="1"/>
</dbReference>
<sequence length="826" mass="93944">MEESKNYEELQRLQYLYEQGEPVDEDLMYELELLTRHRMGDSLTNDEQDDLKLICKERGYDYNDYVSQQQQQQRERERQEEQQDQEAEAEEEHGNQLPNVEEYKAQMGYKSSSSSSSSSKMGLPKILQSLRLPKKQDPFPKRMDPDGHYFDVQQDDDYEEDEEVIDFAQEEKNDGQGNTTTDGIFAPVLEEFTIDEEYLQEHCQTRRKRQLVATPKIGISSSWPFAKAIALVIISAVIVVSLIFAYVPNQSSKEYHWMHGETDEYLAIQDFVTKQRGISHTDVFDDTNSPQYLAAQWMAHGDHDMAYPVPTTADPTFEDRYVMAVLYFSLGGPQWENQVGFLSDGHICTWFEEFKVGNEEYEEDTVVYGLNGCNESEMTNNPDSYFPYILSLPSNGLIGTIPHEVQALYRLQVLNLEYNGGIKGTLPPGLWKMESLGQLILQWCNLKGTIPTWIGELTNLSYLGLGNNQLTGQVPAEIQKLTNLQLLGLDNNNLDGILDQFAPLINLKSLYLDHNYISGTLTDSIMASWPQLQELDLSDSLLMGSLPGNLFTASDDLRVIDLHANLVQGPLPPIPQFNEKLEFLALHENQLSGFIPESLTNLRNVHHLDLSINAFTSTIPEKLAELTNLSYLHIGINNFAQGTVPKFLIELTNLRELGLKRANLQGTIPEYIQYLSNLQFLDFHDNALTGTLPKGFGQLTEIRHLILKQNQLSGTIPDEFSRLTDLELLLMEQNNFDGDAQIICNSDDILVDTFVADCYTGFGSAAGDRATDEFGNFTCSCCSTCCSRDDPNCNDWEWRGNLDPVWEYGFRRQRYSYNLGPVIWTP</sequence>
<evidence type="ECO:0000256" key="3">
    <source>
        <dbReference type="ARBA" id="ARBA00023136"/>
    </source>
</evidence>
<accession>A0AAD2G0Z3</accession>
<dbReference type="FunFam" id="3.80.10.10:FF:000383">
    <property type="entry name" value="Leucine-rich repeat receptor protein kinase EMS1"/>
    <property type="match status" value="1"/>
</dbReference>
<dbReference type="Pfam" id="PF00560">
    <property type="entry name" value="LRR_1"/>
    <property type="match status" value="3"/>
</dbReference>
<evidence type="ECO:0000256" key="4">
    <source>
        <dbReference type="SAM" id="MobiDB-lite"/>
    </source>
</evidence>
<reference evidence="6" key="1">
    <citation type="submission" date="2023-08" db="EMBL/GenBank/DDBJ databases">
        <authorList>
            <person name="Audoor S."/>
            <person name="Bilcke G."/>
        </authorList>
    </citation>
    <scope>NUCLEOTIDE SEQUENCE</scope>
</reference>
<feature type="transmembrane region" description="Helical" evidence="5">
    <location>
        <begin position="225"/>
        <end position="247"/>
    </location>
</feature>
<evidence type="ECO:0000313" key="6">
    <source>
        <dbReference type="EMBL" id="CAJ1959364.1"/>
    </source>
</evidence>